<evidence type="ECO:0000313" key="3">
    <source>
        <dbReference type="Proteomes" id="UP000003688"/>
    </source>
</evidence>
<dbReference type="AlphaFoldDB" id="B9XQL1"/>
<keyword evidence="1" id="KW-0472">Membrane</keyword>
<dbReference type="PANTHER" id="PTHR30093">
    <property type="entry name" value="GENERAL SECRETION PATHWAY PROTEIN G"/>
    <property type="match status" value="1"/>
</dbReference>
<evidence type="ECO:0000313" key="2">
    <source>
        <dbReference type="EMBL" id="EEF57861.1"/>
    </source>
</evidence>
<reference evidence="2 3" key="1">
    <citation type="journal article" date="2011" name="J. Bacteriol.">
        <title>Genome sequence of 'Pedosphaera parvula' Ellin514, an aerobic Verrucomicrobial isolate from pasture soil.</title>
        <authorList>
            <person name="Kant R."/>
            <person name="van Passel M.W."/>
            <person name="Sangwan P."/>
            <person name="Palva A."/>
            <person name="Lucas S."/>
            <person name="Copeland A."/>
            <person name="Lapidus A."/>
            <person name="Glavina Del Rio T."/>
            <person name="Dalin E."/>
            <person name="Tice H."/>
            <person name="Bruce D."/>
            <person name="Goodwin L."/>
            <person name="Pitluck S."/>
            <person name="Chertkov O."/>
            <person name="Larimer F.W."/>
            <person name="Land M.L."/>
            <person name="Hauser L."/>
            <person name="Brettin T.S."/>
            <person name="Detter J.C."/>
            <person name="Han S."/>
            <person name="de Vos W.M."/>
            <person name="Janssen P.H."/>
            <person name="Smidt H."/>
        </authorList>
    </citation>
    <scope>NUCLEOTIDE SEQUENCE [LARGE SCALE GENOMIC DNA]</scope>
    <source>
        <strain evidence="2 3">Ellin514</strain>
    </source>
</reference>
<keyword evidence="3" id="KW-1185">Reference proteome</keyword>
<feature type="transmembrane region" description="Helical" evidence="1">
    <location>
        <begin position="26"/>
        <end position="47"/>
    </location>
</feature>
<evidence type="ECO:0008006" key="4">
    <source>
        <dbReference type="Google" id="ProtNLM"/>
    </source>
</evidence>
<organism evidence="2 3">
    <name type="scientific">Pedosphaera parvula (strain Ellin514)</name>
    <dbReference type="NCBI Taxonomy" id="320771"/>
    <lineage>
        <taxon>Bacteria</taxon>
        <taxon>Pseudomonadati</taxon>
        <taxon>Verrucomicrobiota</taxon>
        <taxon>Pedosphaerae</taxon>
        <taxon>Pedosphaerales</taxon>
        <taxon>Pedosphaeraceae</taxon>
        <taxon>Pedosphaera</taxon>
    </lineage>
</organism>
<evidence type="ECO:0000256" key="1">
    <source>
        <dbReference type="SAM" id="Phobius"/>
    </source>
</evidence>
<keyword evidence="1" id="KW-0812">Transmembrane</keyword>
<dbReference type="PANTHER" id="PTHR30093:SF2">
    <property type="entry name" value="TYPE II SECRETION SYSTEM PROTEIN H"/>
    <property type="match status" value="1"/>
</dbReference>
<proteinExistence type="predicted"/>
<dbReference type="SUPFAM" id="SSF54523">
    <property type="entry name" value="Pili subunits"/>
    <property type="match status" value="1"/>
</dbReference>
<accession>B9XQL1</accession>
<name>B9XQL1_PEDPL</name>
<dbReference type="InterPro" id="IPR012902">
    <property type="entry name" value="N_methyl_site"/>
</dbReference>
<dbReference type="Gene3D" id="3.30.700.10">
    <property type="entry name" value="Glycoprotein, Type 4 Pilin"/>
    <property type="match status" value="1"/>
</dbReference>
<comment type="caution">
    <text evidence="2">The sequence shown here is derived from an EMBL/GenBank/DDBJ whole genome shotgun (WGS) entry which is preliminary data.</text>
</comment>
<gene>
    <name evidence="2" type="ORF">Cflav_PD0925</name>
</gene>
<dbReference type="STRING" id="320771.Cflav_PD0925"/>
<dbReference type="InterPro" id="IPR045584">
    <property type="entry name" value="Pilin-like"/>
</dbReference>
<keyword evidence="1" id="KW-1133">Transmembrane helix</keyword>
<dbReference type="RefSeq" id="WP_007418097.1">
    <property type="nucleotide sequence ID" value="NZ_ABOX02000055.1"/>
</dbReference>
<dbReference type="EMBL" id="ABOX02000055">
    <property type="protein sequence ID" value="EEF57861.1"/>
    <property type="molecule type" value="Genomic_DNA"/>
</dbReference>
<sequence length="282" mass="30865">MENNYLESDKSSSFDSILSFRQTRNAFTLIELLVVIAIIAILAGLLLPALSKAKEKAQGTGCMNNTKQLTLAWLLYAGDNNDVLVPNLPGTSQGGWVEGVMSWSADPQNTNLNLLTQSKLAPYTGKSVGIHHCPADKSTAPVVGARVRSVSMNAFVGNPGPSFLPSQHLFPAWQQFLKMNDFRTPTGIIVFLDEHPDSINDGWYVYCTGDGPPELNAWSDLPASYHNRACGFSFADGHSEIHKWLNGSTVKPNRQGGVSLPLPVPANEKDDITWVYQRSTYQ</sequence>
<protein>
    <recommendedName>
        <fullName evidence="4">Type II secretory pathway pseudopilin PulG-like protein</fullName>
    </recommendedName>
</protein>
<dbReference type="NCBIfam" id="TIGR02532">
    <property type="entry name" value="IV_pilin_GFxxxE"/>
    <property type="match status" value="1"/>
</dbReference>
<dbReference type="Pfam" id="PF07963">
    <property type="entry name" value="N_methyl"/>
    <property type="match status" value="1"/>
</dbReference>
<dbReference type="OrthoDB" id="1488385at2"/>
<dbReference type="Proteomes" id="UP000003688">
    <property type="component" value="Unassembled WGS sequence"/>
</dbReference>